<dbReference type="EMBL" id="CP154795">
    <property type="protein sequence ID" value="XAN07290.1"/>
    <property type="molecule type" value="Genomic_DNA"/>
</dbReference>
<dbReference type="RefSeq" id="WP_425308743.1">
    <property type="nucleotide sequence ID" value="NZ_CP154795.1"/>
</dbReference>
<evidence type="ECO:0000313" key="2">
    <source>
        <dbReference type="EMBL" id="XAN07290.1"/>
    </source>
</evidence>
<feature type="transmembrane region" description="Helical" evidence="1">
    <location>
        <begin position="68"/>
        <end position="88"/>
    </location>
</feature>
<keyword evidence="3" id="KW-1185">Reference proteome</keyword>
<proteinExistence type="predicted"/>
<sequence>MTALARIRGGDADEPLGGEFDMDPLFFAMGLAFLAALWFVPIGAIRLMAYRSKELDHTRGMQKVARTILGIGLASLVVFGILTVIYLLTR</sequence>
<reference evidence="2 3" key="1">
    <citation type="submission" date="2024-04" db="EMBL/GenBank/DDBJ databases">
        <title>Isolation of an actinomycete strain from pig manure.</title>
        <authorList>
            <person name="Gong T."/>
            <person name="Yu Z."/>
            <person name="An M."/>
            <person name="Wei C."/>
            <person name="Yang W."/>
            <person name="Liu L."/>
        </authorList>
    </citation>
    <scope>NUCLEOTIDE SEQUENCE [LARGE SCALE GENOMIC DNA]</scope>
    <source>
        <strain evidence="2 3">ZF39</strain>
    </source>
</reference>
<accession>A0ABZ3FNL9</accession>
<evidence type="ECO:0000313" key="3">
    <source>
        <dbReference type="Proteomes" id="UP001442841"/>
    </source>
</evidence>
<organism evidence="2 3">
    <name type="scientific">Ammonicoccus fulvus</name>
    <dbReference type="NCBI Taxonomy" id="3138240"/>
    <lineage>
        <taxon>Bacteria</taxon>
        <taxon>Bacillati</taxon>
        <taxon>Actinomycetota</taxon>
        <taxon>Actinomycetes</taxon>
        <taxon>Propionibacteriales</taxon>
        <taxon>Propionibacteriaceae</taxon>
        <taxon>Ammonicoccus</taxon>
    </lineage>
</organism>
<evidence type="ECO:0000256" key="1">
    <source>
        <dbReference type="SAM" id="Phobius"/>
    </source>
</evidence>
<gene>
    <name evidence="2" type="ORF">AADG42_08280</name>
</gene>
<keyword evidence="1" id="KW-0472">Membrane</keyword>
<evidence type="ECO:0008006" key="4">
    <source>
        <dbReference type="Google" id="ProtNLM"/>
    </source>
</evidence>
<protein>
    <recommendedName>
        <fullName evidence="4">DUF4190 domain-containing protein</fullName>
    </recommendedName>
</protein>
<dbReference type="Proteomes" id="UP001442841">
    <property type="component" value="Chromosome"/>
</dbReference>
<name>A0ABZ3FNL9_9ACTN</name>
<keyword evidence="1" id="KW-1133">Transmembrane helix</keyword>
<feature type="transmembrane region" description="Helical" evidence="1">
    <location>
        <begin position="25"/>
        <end position="47"/>
    </location>
</feature>
<keyword evidence="1" id="KW-0812">Transmembrane</keyword>